<feature type="compositionally biased region" description="Polar residues" evidence="2">
    <location>
        <begin position="284"/>
        <end position="293"/>
    </location>
</feature>
<feature type="domain" description="C2H2-type" evidence="3">
    <location>
        <begin position="59"/>
        <end position="84"/>
    </location>
</feature>
<keyword evidence="4" id="KW-0238">DNA-binding</keyword>
<dbReference type="Proteomes" id="UP001201812">
    <property type="component" value="Unassembled WGS sequence"/>
</dbReference>
<evidence type="ECO:0000259" key="3">
    <source>
        <dbReference type="SMART" id="SM00355"/>
    </source>
</evidence>
<dbReference type="EMBL" id="JAKKPZ010000270">
    <property type="protein sequence ID" value="KAI1697398.1"/>
    <property type="molecule type" value="Genomic_DNA"/>
</dbReference>
<feature type="compositionally biased region" description="Polar residues" evidence="2">
    <location>
        <begin position="330"/>
        <end position="340"/>
    </location>
</feature>
<feature type="region of interest" description="Disordered" evidence="2">
    <location>
        <begin position="387"/>
        <end position="415"/>
    </location>
</feature>
<dbReference type="SMART" id="SM00355">
    <property type="entry name" value="ZnF_C2H2"/>
    <property type="match status" value="2"/>
</dbReference>
<evidence type="ECO:0000313" key="4">
    <source>
        <dbReference type="EMBL" id="KAI1697398.1"/>
    </source>
</evidence>
<dbReference type="InterPro" id="IPR013087">
    <property type="entry name" value="Znf_C2H2_type"/>
</dbReference>
<dbReference type="GO" id="GO:0003677">
    <property type="term" value="F:DNA binding"/>
    <property type="evidence" value="ECO:0007669"/>
    <property type="project" value="UniProtKB-KW"/>
</dbReference>
<accession>A0AAD4QY08</accession>
<feature type="compositionally biased region" description="Low complexity" evidence="2">
    <location>
        <begin position="399"/>
        <end position="410"/>
    </location>
</feature>
<feature type="region of interest" description="Disordered" evidence="2">
    <location>
        <begin position="282"/>
        <end position="310"/>
    </location>
</feature>
<dbReference type="Pfam" id="PF13384">
    <property type="entry name" value="HTH_23"/>
    <property type="match status" value="1"/>
</dbReference>
<keyword evidence="5" id="KW-1185">Reference proteome</keyword>
<dbReference type="InterPro" id="IPR009057">
    <property type="entry name" value="Homeodomain-like_sf"/>
</dbReference>
<feature type="region of interest" description="Disordered" evidence="2">
    <location>
        <begin position="208"/>
        <end position="234"/>
    </location>
</feature>
<feature type="domain" description="C2H2-type" evidence="3">
    <location>
        <begin position="27"/>
        <end position="51"/>
    </location>
</feature>
<protein>
    <submittedName>
        <fullName evidence="4">Homeodomain-like domain-containing protein</fullName>
    </submittedName>
</protein>
<feature type="region of interest" description="Disordered" evidence="2">
    <location>
        <begin position="163"/>
        <end position="185"/>
    </location>
</feature>
<dbReference type="AlphaFoldDB" id="A0AAD4QY08"/>
<evidence type="ECO:0000256" key="2">
    <source>
        <dbReference type="SAM" id="MobiDB-lite"/>
    </source>
</evidence>
<comment type="subcellular location">
    <subcellularLocation>
        <location evidence="1">Nucleus</location>
    </subcellularLocation>
</comment>
<sequence>MMEQSTDQMLSDFWVQLNPGRSMQRKLTCSKCGQCDFATLDDLETHIVKMHFNDVDAFYECLYPRCLVQFPTEFACLKHELHAHLSGDLASLTLKQMQKRFFVTLRLEIQDCLNESINLSFLRLTGSNGNNIQRNEGLETTAHQAVKDDLSLFDELAETVPASSNHSQKLIPNKSTNHQTLSSPINNLDSINESIEAVVAKLDGQTANNSVRHTTKKIAKPQISSGPANNPDSINESIEAALKSVARSTTATSSRKTRLENSGMNDARNKMNEREISLVIAAPATSNDGSGKNNEMIEPVTSSSPSMVKDEPSLMDELAADIPVSSNSSHNVYLGSNESAAPSPIPKRSRKQNFPDLYAEVNKSTQPQTSSNPPVVKEEPSLIDELAADIPGPSNHRISPSNNESAAASPKRSKMQNFSDLYAEDIKSTQPQTSSNPPVVKEEPSLIDELAESIPGPSNHRISPSNNVINMDSNDEVRIMTAPQGTVKRKSCGGPKKKITPEIELFIVDSCKNNVCQSVLETVIAVKKKFGVQICRRTVINVRYKTELPSSNPKRSRKQNVYDVDGADDRDLSLMEEDDVKILEDILPEERKKPNLTTPTVRHAIIKASSEGLSHQQIANAFNISKATVSKIMSRWMTEGTVARRRICSEAIEQFIVNLVKEDPFKSPTDVIAEVFKKFNQSISYRTASTILKRHNSFKVIFQKDLSQSS</sequence>
<dbReference type="GO" id="GO:0005634">
    <property type="term" value="C:nucleus"/>
    <property type="evidence" value="ECO:0007669"/>
    <property type="project" value="UniProtKB-SubCell"/>
</dbReference>
<reference evidence="4" key="1">
    <citation type="submission" date="2022-01" db="EMBL/GenBank/DDBJ databases">
        <title>Genome Sequence Resource for Two Populations of Ditylenchus destructor, the Migratory Endoparasitic Phytonematode.</title>
        <authorList>
            <person name="Zhang H."/>
            <person name="Lin R."/>
            <person name="Xie B."/>
        </authorList>
    </citation>
    <scope>NUCLEOTIDE SEQUENCE</scope>
    <source>
        <strain evidence="4">BazhouSP</strain>
    </source>
</reference>
<proteinExistence type="predicted"/>
<gene>
    <name evidence="4" type="ORF">DdX_18525</name>
</gene>
<comment type="caution">
    <text evidence="4">The sequence shown here is derived from an EMBL/GenBank/DDBJ whole genome shotgun (WGS) entry which is preliminary data.</text>
</comment>
<dbReference type="InterPro" id="IPR036388">
    <property type="entry name" value="WH-like_DNA-bd_sf"/>
</dbReference>
<evidence type="ECO:0000256" key="1">
    <source>
        <dbReference type="ARBA" id="ARBA00004123"/>
    </source>
</evidence>
<dbReference type="Gene3D" id="1.10.10.10">
    <property type="entry name" value="Winged helix-like DNA-binding domain superfamily/Winged helix DNA-binding domain"/>
    <property type="match status" value="1"/>
</dbReference>
<name>A0AAD4QY08_9BILA</name>
<dbReference type="SUPFAM" id="SSF46689">
    <property type="entry name" value="Homeodomain-like"/>
    <property type="match status" value="1"/>
</dbReference>
<organism evidence="4 5">
    <name type="scientific">Ditylenchus destructor</name>
    <dbReference type="NCBI Taxonomy" id="166010"/>
    <lineage>
        <taxon>Eukaryota</taxon>
        <taxon>Metazoa</taxon>
        <taxon>Ecdysozoa</taxon>
        <taxon>Nematoda</taxon>
        <taxon>Chromadorea</taxon>
        <taxon>Rhabditida</taxon>
        <taxon>Tylenchina</taxon>
        <taxon>Tylenchomorpha</taxon>
        <taxon>Sphaerularioidea</taxon>
        <taxon>Anguinidae</taxon>
        <taxon>Anguininae</taxon>
        <taxon>Ditylenchus</taxon>
    </lineage>
</organism>
<feature type="region of interest" description="Disordered" evidence="2">
    <location>
        <begin position="246"/>
        <end position="270"/>
    </location>
</feature>
<evidence type="ECO:0000313" key="5">
    <source>
        <dbReference type="Proteomes" id="UP001201812"/>
    </source>
</evidence>
<feature type="compositionally biased region" description="Polar residues" evidence="2">
    <location>
        <begin position="222"/>
        <end position="234"/>
    </location>
</feature>
<feature type="region of interest" description="Disordered" evidence="2">
    <location>
        <begin position="330"/>
        <end position="351"/>
    </location>
</feature>
<keyword evidence="4" id="KW-0371">Homeobox</keyword>